<reference evidence="5" key="1">
    <citation type="submission" date="2021-07" db="EMBL/GenBank/DDBJ databases">
        <title>Pseudohoeflea marina sp. nov. a polyhydroxyalcanoate-producing bacterium.</title>
        <authorList>
            <person name="Zheng W."/>
            <person name="Yu S."/>
            <person name="Huang Y."/>
        </authorList>
    </citation>
    <scope>NUCLEOTIDE SEQUENCE</scope>
    <source>
        <strain evidence="5">DP4N28-3</strain>
    </source>
</reference>
<keyword evidence="6" id="KW-1185">Reference proteome</keyword>
<organism evidence="5 6">
    <name type="scientific">Pseudohoeflea coraliihabitans</name>
    <dbReference type="NCBI Taxonomy" id="2860393"/>
    <lineage>
        <taxon>Bacteria</taxon>
        <taxon>Pseudomonadati</taxon>
        <taxon>Pseudomonadota</taxon>
        <taxon>Alphaproteobacteria</taxon>
        <taxon>Hyphomicrobiales</taxon>
        <taxon>Rhizobiaceae</taxon>
        <taxon>Pseudohoeflea</taxon>
    </lineage>
</organism>
<dbReference type="InterPro" id="IPR019734">
    <property type="entry name" value="TPR_rpt"/>
</dbReference>
<dbReference type="PANTHER" id="PTHR12558">
    <property type="entry name" value="CELL DIVISION CYCLE 16,23,27"/>
    <property type="match status" value="1"/>
</dbReference>
<name>A0ABS6WPH2_9HYPH</name>
<protein>
    <submittedName>
        <fullName evidence="5">Tetratricopeptide repeat protein</fullName>
    </submittedName>
</protein>
<dbReference type="PROSITE" id="PS50005">
    <property type="entry name" value="TPR"/>
    <property type="match status" value="2"/>
</dbReference>
<dbReference type="PROSITE" id="PS50293">
    <property type="entry name" value="TPR_REGION"/>
    <property type="match status" value="1"/>
</dbReference>
<feature type="repeat" description="TPR" evidence="3">
    <location>
        <begin position="414"/>
        <end position="447"/>
    </location>
</feature>
<gene>
    <name evidence="5" type="ORF">KY465_06755</name>
</gene>
<sequence length="616" mass="67345">MATPGTGWIGSGSMTRAHAAPAQEDKSVEVNIRSFAAAFLAAQTADAQFDLASAITFYRKALEFDPTNERIRERLMVDLFMDGRFDEGIEIVRSLEADGAVDQLRDLALAVDAMRRGDYDKAVDHLDTASTNPIDRLLNTLIAAWADAGAGDGAKALASLESLEGPPWYPVFTQFHAAAIAEFMGDIAKARQIYQTAVTDKSTGSAAPDTFVRTVMALAALEARQGNMRAALDTLALGEEFSPGFAPITAMRQSIKNNDLPDLDVTDARQGAAAALFSLGSAVNRKGAEETVTLYLQLARALDPENAATLVTLGNLKETLGKREEAIAIYRQVPKDSPMRRISELQLGLALSDLGNHEEARAHLKALIEADPSDLRSYLAYGSVLSSDEDYEAMAETYEKAIAIVGAVPSRNDWNLFFQLGIAYERLKQWPRAEAALQRALQLYPNQPQVMNYLGYSWIDMNINLEAGMEMIQAAVDLRPNDGYIVDSLGWAYYRLGAYEEAVQELERAVELRPADPTINDHLGDAYWRVGRKIEAGFQWNRALIHEPTPELEAEIKAKLKDGLPPVEPSPSVPSANGEPKTTPRAPEPRAPATGSDDLPEKTEWRPLRGNAAHFG</sequence>
<dbReference type="Pfam" id="PF13181">
    <property type="entry name" value="TPR_8"/>
    <property type="match status" value="2"/>
</dbReference>
<dbReference type="SMART" id="SM00028">
    <property type="entry name" value="TPR"/>
    <property type="match status" value="7"/>
</dbReference>
<evidence type="ECO:0000256" key="4">
    <source>
        <dbReference type="SAM" id="MobiDB-lite"/>
    </source>
</evidence>
<keyword evidence="1" id="KW-0677">Repeat</keyword>
<proteinExistence type="predicted"/>
<dbReference type="Pfam" id="PF13432">
    <property type="entry name" value="TPR_16"/>
    <property type="match status" value="1"/>
</dbReference>
<dbReference type="Pfam" id="PF13414">
    <property type="entry name" value="TPR_11"/>
    <property type="match status" value="1"/>
</dbReference>
<dbReference type="EMBL" id="JAHWQX010000002">
    <property type="protein sequence ID" value="MBW3096974.1"/>
    <property type="molecule type" value="Genomic_DNA"/>
</dbReference>
<evidence type="ECO:0000313" key="6">
    <source>
        <dbReference type="Proteomes" id="UP001430804"/>
    </source>
</evidence>
<dbReference type="Pfam" id="PF07719">
    <property type="entry name" value="TPR_2"/>
    <property type="match status" value="1"/>
</dbReference>
<feature type="compositionally biased region" description="Low complexity" evidence="4">
    <location>
        <begin position="573"/>
        <end position="585"/>
    </location>
</feature>
<evidence type="ECO:0000256" key="3">
    <source>
        <dbReference type="PROSITE-ProRule" id="PRU00339"/>
    </source>
</evidence>
<feature type="repeat" description="TPR" evidence="3">
    <location>
        <begin position="483"/>
        <end position="516"/>
    </location>
</feature>
<comment type="caution">
    <text evidence="5">The sequence shown here is derived from an EMBL/GenBank/DDBJ whole genome shotgun (WGS) entry which is preliminary data.</text>
</comment>
<dbReference type="InterPro" id="IPR013105">
    <property type="entry name" value="TPR_2"/>
</dbReference>
<dbReference type="PANTHER" id="PTHR12558:SF13">
    <property type="entry name" value="CELL DIVISION CYCLE PROTEIN 27 HOMOLOG"/>
    <property type="match status" value="1"/>
</dbReference>
<evidence type="ECO:0000313" key="5">
    <source>
        <dbReference type="EMBL" id="MBW3096974.1"/>
    </source>
</evidence>
<evidence type="ECO:0000256" key="1">
    <source>
        <dbReference type="ARBA" id="ARBA00022737"/>
    </source>
</evidence>
<accession>A0ABS6WPH2</accession>
<keyword evidence="2 3" id="KW-0802">TPR repeat</keyword>
<evidence type="ECO:0000256" key="2">
    <source>
        <dbReference type="ARBA" id="ARBA00022803"/>
    </source>
</evidence>
<feature type="region of interest" description="Disordered" evidence="4">
    <location>
        <begin position="562"/>
        <end position="616"/>
    </location>
</feature>
<dbReference type="Proteomes" id="UP001430804">
    <property type="component" value="Unassembled WGS sequence"/>
</dbReference>